<proteinExistence type="predicted"/>
<dbReference type="InParanoid" id="A0A2J6SXD5"/>
<dbReference type="GeneID" id="36596852"/>
<evidence type="ECO:0000313" key="2">
    <source>
        <dbReference type="Proteomes" id="UP000235371"/>
    </source>
</evidence>
<dbReference type="EMBL" id="KZ613855">
    <property type="protein sequence ID" value="PMD55434.1"/>
    <property type="molecule type" value="Genomic_DNA"/>
</dbReference>
<reference evidence="1 2" key="1">
    <citation type="submission" date="2016-04" db="EMBL/GenBank/DDBJ databases">
        <title>A degradative enzymes factory behind the ericoid mycorrhizal symbiosis.</title>
        <authorList>
            <consortium name="DOE Joint Genome Institute"/>
            <person name="Martino E."/>
            <person name="Morin E."/>
            <person name="Grelet G."/>
            <person name="Kuo A."/>
            <person name="Kohler A."/>
            <person name="Daghino S."/>
            <person name="Barry K."/>
            <person name="Choi C."/>
            <person name="Cichocki N."/>
            <person name="Clum A."/>
            <person name="Copeland A."/>
            <person name="Hainaut M."/>
            <person name="Haridas S."/>
            <person name="Labutti K."/>
            <person name="Lindquist E."/>
            <person name="Lipzen A."/>
            <person name="Khouja H.-R."/>
            <person name="Murat C."/>
            <person name="Ohm R."/>
            <person name="Olson A."/>
            <person name="Spatafora J."/>
            <person name="Veneault-Fourrey C."/>
            <person name="Henrissat B."/>
            <person name="Grigoriev I."/>
            <person name="Martin F."/>
            <person name="Perotto S."/>
        </authorList>
    </citation>
    <scope>NUCLEOTIDE SEQUENCE [LARGE SCALE GENOMIC DNA]</scope>
    <source>
        <strain evidence="1 2">E</strain>
    </source>
</reference>
<dbReference type="RefSeq" id="XP_024732338.1">
    <property type="nucleotide sequence ID" value="XM_024888776.1"/>
</dbReference>
<dbReference type="OrthoDB" id="3530815at2759"/>
<dbReference type="Proteomes" id="UP000235371">
    <property type="component" value="Unassembled WGS sequence"/>
</dbReference>
<sequence>MSPTTFKDQYTTFLSTLNNSYDLCQIIRATRRFGSAPTPNFDAFQSYTLTSKQNLAYTFTSLRSACGSRFDLGDTIARTELDRAVRSLLAIQSKLSGIAYGHERTGGFQSLLYQLQTLEAEALSTFSGLKYRLEITQQHKEDPKPKSILKKSRTDEVVIGIAKLDAYTSHMKNSWVETEVDGEVFYVNVFDGKKKQWERPKDAFVMLLPRNEKPKAPKRTSTWEKESDYGW</sequence>
<organism evidence="1 2">
    <name type="scientific">Hyaloscypha bicolor E</name>
    <dbReference type="NCBI Taxonomy" id="1095630"/>
    <lineage>
        <taxon>Eukaryota</taxon>
        <taxon>Fungi</taxon>
        <taxon>Dikarya</taxon>
        <taxon>Ascomycota</taxon>
        <taxon>Pezizomycotina</taxon>
        <taxon>Leotiomycetes</taxon>
        <taxon>Helotiales</taxon>
        <taxon>Hyaloscyphaceae</taxon>
        <taxon>Hyaloscypha</taxon>
        <taxon>Hyaloscypha bicolor</taxon>
    </lineage>
</organism>
<accession>A0A2J6SXD5</accession>
<evidence type="ECO:0000313" key="1">
    <source>
        <dbReference type="EMBL" id="PMD55434.1"/>
    </source>
</evidence>
<gene>
    <name evidence="1" type="ORF">K444DRAFT_88437</name>
</gene>
<name>A0A2J6SXD5_9HELO</name>
<dbReference type="AlphaFoldDB" id="A0A2J6SXD5"/>
<protein>
    <submittedName>
        <fullName evidence="1">Uncharacterized protein</fullName>
    </submittedName>
</protein>
<keyword evidence="2" id="KW-1185">Reference proteome</keyword>